<feature type="chain" id="PRO_5012899441" evidence="1">
    <location>
        <begin position="17"/>
        <end position="133"/>
    </location>
</feature>
<evidence type="ECO:0000256" key="1">
    <source>
        <dbReference type="SAM" id="SignalP"/>
    </source>
</evidence>
<protein>
    <submittedName>
        <fullName evidence="2">Uncharacterized protein</fullName>
    </submittedName>
</protein>
<reference evidence="3" key="1">
    <citation type="journal article" date="2017" name="Nat. Ecol. Evol.">
        <title>Genome expansion and lineage-specific genetic innovations in the forest pathogenic fungi Armillaria.</title>
        <authorList>
            <person name="Sipos G."/>
            <person name="Prasanna A.N."/>
            <person name="Walter M.C."/>
            <person name="O'Connor E."/>
            <person name="Balint B."/>
            <person name="Krizsan K."/>
            <person name="Kiss B."/>
            <person name="Hess J."/>
            <person name="Varga T."/>
            <person name="Slot J."/>
            <person name="Riley R."/>
            <person name="Boka B."/>
            <person name="Rigling D."/>
            <person name="Barry K."/>
            <person name="Lee J."/>
            <person name="Mihaltcheva S."/>
            <person name="LaButti K."/>
            <person name="Lipzen A."/>
            <person name="Waldron R."/>
            <person name="Moloney N.M."/>
            <person name="Sperisen C."/>
            <person name="Kredics L."/>
            <person name="Vagvoelgyi C."/>
            <person name="Patrignani A."/>
            <person name="Fitzpatrick D."/>
            <person name="Nagy I."/>
            <person name="Doyle S."/>
            <person name="Anderson J.B."/>
            <person name="Grigoriev I.V."/>
            <person name="Gueldener U."/>
            <person name="Muensterkoetter M."/>
            <person name="Nagy L.G."/>
        </authorList>
    </citation>
    <scope>NUCLEOTIDE SEQUENCE [LARGE SCALE GENOMIC DNA]</scope>
    <source>
        <strain evidence="3">C18/9</strain>
    </source>
</reference>
<dbReference type="AlphaFoldDB" id="A0A284QJZ9"/>
<keyword evidence="3" id="KW-1185">Reference proteome</keyword>
<organism evidence="2 3">
    <name type="scientific">Armillaria ostoyae</name>
    <name type="common">Armillaria root rot fungus</name>
    <dbReference type="NCBI Taxonomy" id="47428"/>
    <lineage>
        <taxon>Eukaryota</taxon>
        <taxon>Fungi</taxon>
        <taxon>Dikarya</taxon>
        <taxon>Basidiomycota</taxon>
        <taxon>Agaricomycotina</taxon>
        <taxon>Agaricomycetes</taxon>
        <taxon>Agaricomycetidae</taxon>
        <taxon>Agaricales</taxon>
        <taxon>Marasmiineae</taxon>
        <taxon>Physalacriaceae</taxon>
        <taxon>Armillaria</taxon>
    </lineage>
</organism>
<evidence type="ECO:0000313" key="2">
    <source>
        <dbReference type="EMBL" id="SJK96781.1"/>
    </source>
</evidence>
<keyword evidence="1" id="KW-0732">Signal</keyword>
<dbReference type="Proteomes" id="UP000219338">
    <property type="component" value="Unassembled WGS sequence"/>
</dbReference>
<name>A0A284QJZ9_ARMOS</name>
<sequence length="133" mass="15105">MSFISFASVIVLVIFSRHPFSQYRLPSSSSTTLLFLVHRQVASFSNRSPCCAHRPHDPSRDLIPLENLANQYGTTDPDKLVRLQRLLLQRALIPEAGSDYLSQTSTPLNPSDSIAHRDRVQVEKSSLDWRLSW</sequence>
<feature type="signal peptide" evidence="1">
    <location>
        <begin position="1"/>
        <end position="16"/>
    </location>
</feature>
<gene>
    <name evidence="2" type="ORF">ARMOST_00027</name>
</gene>
<dbReference type="EMBL" id="FUEG01000001">
    <property type="protein sequence ID" value="SJK96781.1"/>
    <property type="molecule type" value="Genomic_DNA"/>
</dbReference>
<evidence type="ECO:0000313" key="3">
    <source>
        <dbReference type="Proteomes" id="UP000219338"/>
    </source>
</evidence>
<accession>A0A284QJZ9</accession>
<proteinExistence type="predicted"/>